<feature type="non-terminal residue" evidence="1">
    <location>
        <position position="70"/>
    </location>
</feature>
<accession>A0A0B6XVA1</accession>
<reference evidence="1" key="1">
    <citation type="submission" date="2014-12" db="EMBL/GenBank/DDBJ databases">
        <title>Insight into the proteome of Arion vulgaris.</title>
        <authorList>
            <person name="Aradska J."/>
            <person name="Bulat T."/>
            <person name="Smidak R."/>
            <person name="Sarate P."/>
            <person name="Gangsoo J."/>
            <person name="Sialana F."/>
            <person name="Bilban M."/>
            <person name="Lubec G."/>
        </authorList>
    </citation>
    <scope>NUCLEOTIDE SEQUENCE</scope>
    <source>
        <tissue evidence="1">Skin</tissue>
    </source>
</reference>
<organism evidence="1">
    <name type="scientific">Arion vulgaris</name>
    <dbReference type="NCBI Taxonomy" id="1028688"/>
    <lineage>
        <taxon>Eukaryota</taxon>
        <taxon>Metazoa</taxon>
        <taxon>Spiralia</taxon>
        <taxon>Lophotrochozoa</taxon>
        <taxon>Mollusca</taxon>
        <taxon>Gastropoda</taxon>
        <taxon>Heterobranchia</taxon>
        <taxon>Euthyneura</taxon>
        <taxon>Panpulmonata</taxon>
        <taxon>Eupulmonata</taxon>
        <taxon>Stylommatophora</taxon>
        <taxon>Helicina</taxon>
        <taxon>Arionoidea</taxon>
        <taxon>Arionidae</taxon>
        <taxon>Arion</taxon>
    </lineage>
</organism>
<evidence type="ECO:0000313" key="1">
    <source>
        <dbReference type="EMBL" id="CEK47937.1"/>
    </source>
</evidence>
<proteinExistence type="predicted"/>
<sequence>MTLGYEDMCCYDLVTRCDMNICCKKYWKTKFSEGDTRHMLIAPLDDTPPISISLHSLSTFVRNVCTGFKP</sequence>
<protein>
    <submittedName>
        <fullName evidence="1">Uncharacterized protein</fullName>
    </submittedName>
</protein>
<dbReference type="EMBL" id="HACG01001072">
    <property type="protein sequence ID" value="CEK47937.1"/>
    <property type="molecule type" value="Transcribed_RNA"/>
</dbReference>
<name>A0A0B6XVA1_9EUPU</name>
<gene>
    <name evidence="1" type="primary">ORF2683</name>
</gene>
<dbReference type="AlphaFoldDB" id="A0A0B6XVA1"/>